<sequence>MNKNINLNFHQTVSFSKDYLAKILKISDGASFLTKEEISEITGIPTGKSSGKVVPHIYYGLYMGLITFSYENKRYNLNRTSLGNLILKEDSYLTENLTIELLNYFLTSNYLGAHMWKSISRDIFPKYRNILTRENLEKELENIYPENKNIKLVSWVSMYQKELSKNNFYNFIEKNIEKKNHKIDSSYFYMYVYTLLKDWELNNLSNEITLDNLENLKWGEGLHINKDEEFNLLDKIADKNIIKINKQLSPITILKLKNSDDFLDKIFSLLI</sequence>
<name>A0A1T4NM40_9FUSO</name>
<evidence type="ECO:0000313" key="2">
    <source>
        <dbReference type="Proteomes" id="UP000191153"/>
    </source>
</evidence>
<dbReference type="STRING" id="180163.SAMN02745174_01587"/>
<organism evidence="1 2">
    <name type="scientific">Cetobacterium ceti</name>
    <dbReference type="NCBI Taxonomy" id="180163"/>
    <lineage>
        <taxon>Bacteria</taxon>
        <taxon>Fusobacteriati</taxon>
        <taxon>Fusobacteriota</taxon>
        <taxon>Fusobacteriia</taxon>
        <taxon>Fusobacteriales</taxon>
        <taxon>Fusobacteriaceae</taxon>
        <taxon>Cetobacterium</taxon>
    </lineage>
</organism>
<dbReference type="EMBL" id="FUWX01000011">
    <property type="protein sequence ID" value="SJZ80329.1"/>
    <property type="molecule type" value="Genomic_DNA"/>
</dbReference>
<evidence type="ECO:0008006" key="3">
    <source>
        <dbReference type="Google" id="ProtNLM"/>
    </source>
</evidence>
<accession>A0A1T4NM40</accession>
<dbReference type="Proteomes" id="UP000191153">
    <property type="component" value="Unassembled WGS sequence"/>
</dbReference>
<dbReference type="AlphaFoldDB" id="A0A1T4NM40"/>
<gene>
    <name evidence="1" type="ORF">SAMN02745174_01587</name>
</gene>
<reference evidence="1 2" key="1">
    <citation type="submission" date="2017-02" db="EMBL/GenBank/DDBJ databases">
        <authorList>
            <person name="Peterson S.W."/>
        </authorList>
    </citation>
    <scope>NUCLEOTIDE SEQUENCE [LARGE SCALE GENOMIC DNA]</scope>
    <source>
        <strain evidence="1 2">ATCC 700028</strain>
    </source>
</reference>
<keyword evidence="2" id="KW-1185">Reference proteome</keyword>
<proteinExistence type="predicted"/>
<dbReference type="RefSeq" id="WP_078694073.1">
    <property type="nucleotide sequence ID" value="NZ_FUWX01000011.1"/>
</dbReference>
<dbReference type="OrthoDB" id="5760934at2"/>
<evidence type="ECO:0000313" key="1">
    <source>
        <dbReference type="EMBL" id="SJZ80329.1"/>
    </source>
</evidence>
<protein>
    <recommendedName>
        <fullName evidence="3">DUF4007 domain-containing protein</fullName>
    </recommendedName>
</protein>